<accession>A0A8S1W378</accession>
<sequence>MKNYRFRLTQTTPIIQETFRISFQINWTFTFRTQFYYQMKKKAPTRKRMNYEDALKVAAKEEVAFFGQCQKFKDRPTDPAPIDRAIHFLFLKENNVDRKTALQFGMRRLCKIDSTRQFDGPADYRIMKTNKLLSGAINGWYNGAAEARFDLGSGFTIDIANKQDNSFHLKNNNPIDLRVQTSERDKITMQRFEFSKLNSDRLTQELSKLKEETQQKSNQPKLYVEVAGQKLFHLLDQENPKPSLLQEFKAFSTIEDIVRLHQVKSLDKIESISNLQESSTSRLRQRAMTNLHDQKQTLFSKKRLSAQPEEDSQKIYKKLLKQLRSEDQFIIPSQQPKKSLQSNHANTSRRNSQQSFFFNLTNKQTIPSNNSISNSQQNLESNYKKPFTQRTSQLDKGTCFEQKVENFVKQKLMIQNSKSVSPEIDCTNLQQKQDLFKQLRLKEIQRIQKVRINSQR</sequence>
<gene>
    <name evidence="2" type="ORF">PPENT_87.1.T0790097</name>
</gene>
<keyword evidence="1" id="KW-0175">Coiled coil</keyword>
<reference evidence="2" key="1">
    <citation type="submission" date="2021-01" db="EMBL/GenBank/DDBJ databases">
        <authorList>
            <consortium name="Genoscope - CEA"/>
            <person name="William W."/>
        </authorList>
    </citation>
    <scope>NUCLEOTIDE SEQUENCE</scope>
</reference>
<evidence type="ECO:0000313" key="3">
    <source>
        <dbReference type="Proteomes" id="UP000689195"/>
    </source>
</evidence>
<dbReference type="EMBL" id="CAJJDO010000079">
    <property type="protein sequence ID" value="CAD8182732.1"/>
    <property type="molecule type" value="Genomic_DNA"/>
</dbReference>
<proteinExistence type="predicted"/>
<keyword evidence="3" id="KW-1185">Reference proteome</keyword>
<dbReference type="Proteomes" id="UP000689195">
    <property type="component" value="Unassembled WGS sequence"/>
</dbReference>
<name>A0A8S1W378_9CILI</name>
<comment type="caution">
    <text evidence="2">The sequence shown here is derived from an EMBL/GenBank/DDBJ whole genome shotgun (WGS) entry which is preliminary data.</text>
</comment>
<dbReference type="OrthoDB" id="296074at2759"/>
<protein>
    <submittedName>
        <fullName evidence="2">Uncharacterized protein</fullName>
    </submittedName>
</protein>
<organism evidence="2 3">
    <name type="scientific">Paramecium pentaurelia</name>
    <dbReference type="NCBI Taxonomy" id="43138"/>
    <lineage>
        <taxon>Eukaryota</taxon>
        <taxon>Sar</taxon>
        <taxon>Alveolata</taxon>
        <taxon>Ciliophora</taxon>
        <taxon>Intramacronucleata</taxon>
        <taxon>Oligohymenophorea</taxon>
        <taxon>Peniculida</taxon>
        <taxon>Parameciidae</taxon>
        <taxon>Paramecium</taxon>
    </lineage>
</organism>
<dbReference type="AlphaFoldDB" id="A0A8S1W378"/>
<evidence type="ECO:0000256" key="1">
    <source>
        <dbReference type="SAM" id="Coils"/>
    </source>
</evidence>
<feature type="coiled-coil region" evidence="1">
    <location>
        <begin position="192"/>
        <end position="219"/>
    </location>
</feature>
<evidence type="ECO:0000313" key="2">
    <source>
        <dbReference type="EMBL" id="CAD8182732.1"/>
    </source>
</evidence>